<sequence>MFNGINSLVFCFSIRSTSKQTELGALQKMASEGYQLPALPYDYNALEPFIGARIMQLHHSGHHQTYVTKLNAALKGTDDIQKPIHELQYDAISLGGPARNNGGGHYNHSLFWTLMAKPGSSNPAPHGQLKLKIEDEFQSVDGFKKQFNDACADVFGSGWVWLGVTQDGKLSIETTMNQDNPLMKGAPLSKNSASKSQVVGTGGVPIIPILGQDVWEHAYYLSYENRKVEYFNAWWNVVNWDKVVEYYDQFASKQTPVPAGALFKQSNI</sequence>
<dbReference type="InterPro" id="IPR019832">
    <property type="entry name" value="Mn/Fe_SOD_C"/>
</dbReference>
<reference evidence="9" key="1">
    <citation type="journal article" date="2012" name="Bull. Minamikyushu Univ">
        <title>Occurrence of two types of Mn-superoxide dismutase in the green alga Spirogyra: cDNA cloning and characterization of genomic genes and recombinant proteins.</title>
        <authorList>
            <person name="Kanematsu S."/>
            <person name="Okayasu M."/>
            <person name="Kurogi D."/>
        </authorList>
    </citation>
    <scope>NUCLEOTIDE SEQUENCE</scope>
    <source>
        <strain evidence="9">KG0101</strain>
    </source>
</reference>
<feature type="domain" description="Manganese/iron superoxide dismutase C-terminal" evidence="8">
    <location>
        <begin position="125"/>
        <end position="244"/>
    </location>
</feature>
<comment type="similarity">
    <text evidence="1">Belongs to the iron/manganese superoxide dismutase family.</text>
</comment>
<evidence type="ECO:0000256" key="4">
    <source>
        <dbReference type="ARBA" id="ARBA00023002"/>
    </source>
</evidence>
<dbReference type="InterPro" id="IPR019831">
    <property type="entry name" value="Mn/Fe_SOD_N"/>
</dbReference>
<dbReference type="PANTHER" id="PTHR43595:SF2">
    <property type="entry name" value="SMALL RIBOSOMAL SUBUNIT PROTEIN MS42"/>
    <property type="match status" value="1"/>
</dbReference>
<feature type="binding site" evidence="6">
    <location>
        <position position="213"/>
    </location>
    <ligand>
        <name>Mn(2+)</name>
        <dbReference type="ChEBI" id="CHEBI:29035"/>
    </ligand>
</feature>
<dbReference type="InterPro" id="IPR036314">
    <property type="entry name" value="SOD_C_sf"/>
</dbReference>
<evidence type="ECO:0000256" key="1">
    <source>
        <dbReference type="ARBA" id="ARBA00008714"/>
    </source>
</evidence>
<accession>K7ZNM2</accession>
<evidence type="ECO:0000259" key="7">
    <source>
        <dbReference type="Pfam" id="PF00081"/>
    </source>
</evidence>
<keyword evidence="4 9" id="KW-0560">Oxidoreductase</keyword>
<dbReference type="AlphaFoldDB" id="K7ZNM2"/>
<feature type="domain" description="Manganese/iron superoxide dismutase N-terminal" evidence="7">
    <location>
        <begin position="34"/>
        <end position="116"/>
    </location>
</feature>
<dbReference type="PROSITE" id="PS00088">
    <property type="entry name" value="SOD_MN"/>
    <property type="match status" value="1"/>
</dbReference>
<dbReference type="Gene3D" id="1.10.287.990">
    <property type="entry name" value="Fe,Mn superoxide dismutase (SOD) domain"/>
    <property type="match status" value="1"/>
</dbReference>
<dbReference type="EC" id="1.15.1.1" evidence="2"/>
<dbReference type="PRINTS" id="PR01703">
    <property type="entry name" value="MNSODISMTASE"/>
</dbReference>
<feature type="binding site" evidence="6">
    <location>
        <position position="58"/>
    </location>
    <ligand>
        <name>Mn(2+)</name>
        <dbReference type="ChEBI" id="CHEBI:29035"/>
    </ligand>
</feature>
<proteinExistence type="inferred from homology"/>
<dbReference type="GO" id="GO:0005737">
    <property type="term" value="C:cytoplasm"/>
    <property type="evidence" value="ECO:0007669"/>
    <property type="project" value="TreeGrafter"/>
</dbReference>
<evidence type="ECO:0000256" key="6">
    <source>
        <dbReference type="PIRSR" id="PIRSR000349-1"/>
    </source>
</evidence>
<dbReference type="SUPFAM" id="SSF46609">
    <property type="entry name" value="Fe,Mn superoxide dismutase (SOD), N-terminal domain"/>
    <property type="match status" value="1"/>
</dbReference>
<comment type="catalytic activity">
    <reaction evidence="5">
        <text>2 superoxide + 2 H(+) = H2O2 + O2</text>
        <dbReference type="Rhea" id="RHEA:20696"/>
        <dbReference type="ChEBI" id="CHEBI:15378"/>
        <dbReference type="ChEBI" id="CHEBI:15379"/>
        <dbReference type="ChEBI" id="CHEBI:16240"/>
        <dbReference type="ChEBI" id="CHEBI:18421"/>
        <dbReference type="EC" id="1.15.1.1"/>
    </reaction>
</comment>
<dbReference type="InterPro" id="IPR001189">
    <property type="entry name" value="Mn/Fe_SOD"/>
</dbReference>
<dbReference type="Gene3D" id="3.55.40.20">
    <property type="entry name" value="Iron/manganese superoxide dismutase, C-terminal domain"/>
    <property type="match status" value="1"/>
</dbReference>
<organism evidence="9">
    <name type="scientific">Spirogyra sp. KG0101</name>
    <dbReference type="NCBI Taxonomy" id="180961"/>
    <lineage>
        <taxon>Eukaryota</taxon>
        <taxon>Viridiplantae</taxon>
        <taxon>Streptophyta</taxon>
        <taxon>Zygnematophyceae</taxon>
        <taxon>Zygnematophycidae</taxon>
        <taxon>Spirogyrales</taxon>
        <taxon>Spirogyraceae</taxon>
        <taxon>Spirogyra</taxon>
    </lineage>
</organism>
<dbReference type="Pfam" id="PF02777">
    <property type="entry name" value="Sod_Fe_C"/>
    <property type="match status" value="1"/>
</dbReference>
<dbReference type="Pfam" id="PF00081">
    <property type="entry name" value="Sod_Fe_N"/>
    <property type="match status" value="1"/>
</dbReference>
<gene>
    <name evidence="9" type="primary">sodA-2</name>
</gene>
<name>K7ZNM2_9VIRI</name>
<dbReference type="GO" id="GO:0004784">
    <property type="term" value="F:superoxide dismutase activity"/>
    <property type="evidence" value="ECO:0007669"/>
    <property type="project" value="UniProtKB-EC"/>
</dbReference>
<dbReference type="PANTHER" id="PTHR43595">
    <property type="entry name" value="37S RIBOSOMAL PROTEIN S26, MITOCHONDRIAL"/>
    <property type="match status" value="1"/>
</dbReference>
<evidence type="ECO:0000256" key="2">
    <source>
        <dbReference type="ARBA" id="ARBA00012682"/>
    </source>
</evidence>
<evidence type="ECO:0000313" key="9">
    <source>
        <dbReference type="EMBL" id="BAM68578.1"/>
    </source>
</evidence>
<evidence type="ECO:0000256" key="5">
    <source>
        <dbReference type="ARBA" id="ARBA00049204"/>
    </source>
</evidence>
<dbReference type="FunFam" id="1.10.287.990:FF:000001">
    <property type="entry name" value="Superoxide dismutase"/>
    <property type="match status" value="1"/>
</dbReference>
<feature type="binding site" evidence="6">
    <location>
        <position position="217"/>
    </location>
    <ligand>
        <name>Mn(2+)</name>
        <dbReference type="ChEBI" id="CHEBI:29035"/>
    </ligand>
</feature>
<dbReference type="EMBL" id="AB244737">
    <property type="protein sequence ID" value="BAM68578.1"/>
    <property type="molecule type" value="Genomic_DNA"/>
</dbReference>
<keyword evidence="3 6" id="KW-0479">Metal-binding</keyword>
<dbReference type="InterPro" id="IPR019833">
    <property type="entry name" value="Mn/Fe_SOD_BS"/>
</dbReference>
<dbReference type="InterPro" id="IPR036324">
    <property type="entry name" value="Mn/Fe_SOD_N_sf"/>
</dbReference>
<dbReference type="SUPFAM" id="SSF54719">
    <property type="entry name" value="Fe,Mn superoxide dismutase (SOD), C-terminal domain"/>
    <property type="match status" value="1"/>
</dbReference>
<feature type="binding site" evidence="6">
    <location>
        <position position="108"/>
    </location>
    <ligand>
        <name>Mn(2+)</name>
        <dbReference type="ChEBI" id="CHEBI:29035"/>
    </ligand>
</feature>
<dbReference type="GO" id="GO:0046872">
    <property type="term" value="F:metal ion binding"/>
    <property type="evidence" value="ECO:0007669"/>
    <property type="project" value="UniProtKB-KW"/>
</dbReference>
<dbReference type="PIRSF" id="PIRSF000349">
    <property type="entry name" value="SODismutase"/>
    <property type="match status" value="1"/>
</dbReference>
<evidence type="ECO:0000256" key="3">
    <source>
        <dbReference type="ARBA" id="ARBA00022723"/>
    </source>
</evidence>
<evidence type="ECO:0000259" key="8">
    <source>
        <dbReference type="Pfam" id="PF02777"/>
    </source>
</evidence>
<protein>
    <recommendedName>
        <fullName evidence="2">superoxide dismutase</fullName>
        <ecNumber evidence="2">1.15.1.1</ecNumber>
    </recommendedName>
</protein>